<dbReference type="EMBL" id="CAJVPQ010000121">
    <property type="protein sequence ID" value="CAG8447963.1"/>
    <property type="molecule type" value="Genomic_DNA"/>
</dbReference>
<feature type="compositionally biased region" description="Low complexity" evidence="3">
    <location>
        <begin position="714"/>
        <end position="725"/>
    </location>
</feature>
<dbReference type="OrthoDB" id="5946976at2759"/>
<dbReference type="GO" id="GO:0000792">
    <property type="term" value="C:heterochromatin"/>
    <property type="evidence" value="ECO:0007669"/>
    <property type="project" value="UniProtKB-ARBA"/>
</dbReference>
<evidence type="ECO:0000256" key="2">
    <source>
        <dbReference type="ARBA" id="ARBA00023242"/>
    </source>
</evidence>
<name>A0A9N8YPL4_9GLOM</name>
<proteinExistence type="predicted"/>
<evidence type="ECO:0000313" key="5">
    <source>
        <dbReference type="EMBL" id="CAG8447963.1"/>
    </source>
</evidence>
<sequence length="1168" mass="133809">MPSLDIEMEPMIITEGGNEKTPLLPIVKTYVITTPKSSKKPAISKLTPYLPEKTLPYINSLSNSINQIRNKLPPLSAIPIRTIRGRCSRKRLLVFSILLQLFFLYRYVNGGPFLPLSCQLINIGCPSTVINGFTTKEFSNVQQIFLKNFESGQDIGAQVSVYYNNELVVDLSGGIADTSSGKLYDEKTLQLVFSSTKVLSGIVIARLVEQGLLDYDTPIAEYWPEFAQGGKEDVTLLDLMVHRAGVGFIDSFDISIKDLYNLDDFSEMLAKQPHNFDGKPIRAYHGITRGWYLNEIVRRVDPRHRTIGRIVAEEIAPQYNIEFYLNTNKARKDRLASIYAYPLVRMLSKLILPEWMISEPLHPIFPQMMDKNSVAFKSLVLTSPDRAQPQDWNKLEMLIPEGPSYNGVTNSRSMAKLAAIMANKGESFPTDKLPLDVQQNSQLREPQLLSNTTYDLIATRLNPVFDQVLQETITPSVGGFGYFRLKGLEDVEFLGWGGSGGSMFLWNQELKIGFSYVMNAFHTALLGDDRSLELLREFADRNDNPDIGVPVHQFSKMSINEVPASFRDAKNEIENIEDFQDIKQIVEDKMLVQEDAVQDIIDNDYNDDGNKDESIKEYVVEKVLNHRFNGKGKLQYLLKWEGWSSEYNTWEDQENVFADKLISQYWEGKASIRNTSLFRKEKFGSSLKRIESENDSEDEFIQSNGFSDNKKSPTSDSSDNSNSPKLIRHRNYGMINRVNNDQESSDRSITVVSSKVSHHDRKERNAWDNEKQWETKTTLQSTARTCIPTATQSIAHSQTQQLYPPPIFLQRIEPSWMKKLFDPEIREPKESFDWDKDSVNVEFLELDDQGKIVGYLNWKSGSRSRHLLEELHNKCPRKMLEFYKENIRFELQDENKNYNALQRFNSARRIKTQLPPVNDLKSSIKNIEEKLGDIYELSARFKISKIQETHYASKFEVFDLNGLVRLALLRKQFPSENAYYDSQNKGMRKKLGESIEYIRQLSNDKNYNKNLHELTEKADLALKQWTNYEGTAKSNEKCLYLANTSELSIMLMTAYALFNCCLDIDLHGRISGSNIANITVELGEIKSSNVSKVIKKGYRQLLLRLAVISYVIEVCSDEKEMLKFNLFGKVYVPKIDSNLKIPSEIWNESINFSSSANYHIDVITIGEK</sequence>
<accession>A0A9N8YPL4</accession>
<dbReference type="InterPro" id="IPR023780">
    <property type="entry name" value="Chromo_domain"/>
</dbReference>
<dbReference type="AlphaFoldDB" id="A0A9N8YPL4"/>
<feature type="domain" description="Chromo" evidence="4">
    <location>
        <begin position="618"/>
        <end position="677"/>
    </location>
</feature>
<dbReference type="SMART" id="SM00298">
    <property type="entry name" value="CHROMO"/>
    <property type="match status" value="1"/>
</dbReference>
<dbReference type="GO" id="GO:0005634">
    <property type="term" value="C:nucleus"/>
    <property type="evidence" value="ECO:0007669"/>
    <property type="project" value="UniProtKB-SubCell"/>
</dbReference>
<dbReference type="Pfam" id="PF00144">
    <property type="entry name" value="Beta-lactamase"/>
    <property type="match status" value="1"/>
</dbReference>
<dbReference type="InterPro" id="IPR052907">
    <property type="entry name" value="Beta-lactamase/esterase"/>
</dbReference>
<keyword evidence="6" id="KW-1185">Reference proteome</keyword>
<dbReference type="Pfam" id="PF01393">
    <property type="entry name" value="Chromo_shadow"/>
    <property type="match status" value="1"/>
</dbReference>
<reference evidence="5" key="1">
    <citation type="submission" date="2021-06" db="EMBL/GenBank/DDBJ databases">
        <authorList>
            <person name="Kallberg Y."/>
            <person name="Tangrot J."/>
            <person name="Rosling A."/>
        </authorList>
    </citation>
    <scope>NUCLEOTIDE SEQUENCE</scope>
    <source>
        <strain evidence="5">UK204</strain>
    </source>
</reference>
<dbReference type="Proteomes" id="UP000789570">
    <property type="component" value="Unassembled WGS sequence"/>
</dbReference>
<dbReference type="InterPro" id="IPR000953">
    <property type="entry name" value="Chromo/chromo_shadow_dom"/>
</dbReference>
<comment type="caution">
    <text evidence="5">The sequence shown here is derived from an EMBL/GenBank/DDBJ whole genome shotgun (WGS) entry which is preliminary data.</text>
</comment>
<feature type="region of interest" description="Disordered" evidence="3">
    <location>
        <begin position="694"/>
        <end position="765"/>
    </location>
</feature>
<dbReference type="SUPFAM" id="SSF56601">
    <property type="entry name" value="beta-lactamase/transpeptidase-like"/>
    <property type="match status" value="1"/>
</dbReference>
<dbReference type="InterPro" id="IPR016197">
    <property type="entry name" value="Chromo-like_dom_sf"/>
</dbReference>
<dbReference type="PROSITE" id="PS50013">
    <property type="entry name" value="CHROMO_2"/>
    <property type="match status" value="1"/>
</dbReference>
<evidence type="ECO:0000259" key="4">
    <source>
        <dbReference type="PROSITE" id="PS50013"/>
    </source>
</evidence>
<protein>
    <submittedName>
        <fullName evidence="5">136_t:CDS:1</fullName>
    </submittedName>
</protein>
<dbReference type="InterPro" id="IPR008251">
    <property type="entry name" value="Chromo_shadow_dom"/>
</dbReference>
<dbReference type="Gene3D" id="3.40.710.10">
    <property type="entry name" value="DD-peptidase/beta-lactamase superfamily"/>
    <property type="match status" value="1"/>
</dbReference>
<dbReference type="PROSITE" id="PS00598">
    <property type="entry name" value="CHROMO_1"/>
    <property type="match status" value="1"/>
</dbReference>
<dbReference type="PANTHER" id="PTHR43319:SF3">
    <property type="entry name" value="BETA-LACTAMASE-RELATED DOMAIN-CONTAINING PROTEIN"/>
    <property type="match status" value="1"/>
</dbReference>
<dbReference type="Gene3D" id="2.40.50.40">
    <property type="match status" value="2"/>
</dbReference>
<organism evidence="5 6">
    <name type="scientific">Funneliformis caledonium</name>
    <dbReference type="NCBI Taxonomy" id="1117310"/>
    <lineage>
        <taxon>Eukaryota</taxon>
        <taxon>Fungi</taxon>
        <taxon>Fungi incertae sedis</taxon>
        <taxon>Mucoromycota</taxon>
        <taxon>Glomeromycotina</taxon>
        <taxon>Glomeromycetes</taxon>
        <taxon>Glomerales</taxon>
        <taxon>Glomeraceae</taxon>
        <taxon>Funneliformis</taxon>
    </lineage>
</organism>
<dbReference type="CDD" id="cd00024">
    <property type="entry name" value="CD_CSD"/>
    <property type="match status" value="1"/>
</dbReference>
<dbReference type="Pfam" id="PF00385">
    <property type="entry name" value="Chromo"/>
    <property type="match status" value="1"/>
</dbReference>
<dbReference type="InterPro" id="IPR001466">
    <property type="entry name" value="Beta-lactam-related"/>
</dbReference>
<evidence type="ECO:0000256" key="1">
    <source>
        <dbReference type="ARBA" id="ARBA00004123"/>
    </source>
</evidence>
<dbReference type="PANTHER" id="PTHR43319">
    <property type="entry name" value="BETA-LACTAMASE-RELATED"/>
    <property type="match status" value="1"/>
</dbReference>
<dbReference type="SUPFAM" id="SSF54160">
    <property type="entry name" value="Chromo domain-like"/>
    <property type="match status" value="2"/>
</dbReference>
<feature type="compositionally biased region" description="Polar residues" evidence="3">
    <location>
        <begin position="737"/>
        <end position="755"/>
    </location>
</feature>
<dbReference type="InterPro" id="IPR023779">
    <property type="entry name" value="Chromodomain_CS"/>
</dbReference>
<evidence type="ECO:0000313" key="6">
    <source>
        <dbReference type="Proteomes" id="UP000789570"/>
    </source>
</evidence>
<keyword evidence="2" id="KW-0539">Nucleus</keyword>
<dbReference type="InterPro" id="IPR012338">
    <property type="entry name" value="Beta-lactam/transpept-like"/>
</dbReference>
<comment type="subcellular location">
    <subcellularLocation>
        <location evidence="1">Nucleus</location>
    </subcellularLocation>
</comment>
<evidence type="ECO:0000256" key="3">
    <source>
        <dbReference type="SAM" id="MobiDB-lite"/>
    </source>
</evidence>
<gene>
    <name evidence="5" type="ORF">FCALED_LOCUS1035</name>
</gene>